<organism evidence="9 10">
    <name type="scientific">Criibacterium bergeronii</name>
    <dbReference type="NCBI Taxonomy" id="1871336"/>
    <lineage>
        <taxon>Bacteria</taxon>
        <taxon>Bacillati</taxon>
        <taxon>Bacillota</taxon>
        <taxon>Clostridia</taxon>
        <taxon>Peptostreptococcales</taxon>
        <taxon>Filifactoraceae</taxon>
        <taxon>Criibacterium</taxon>
    </lineage>
</organism>
<evidence type="ECO:0000313" key="9">
    <source>
        <dbReference type="EMBL" id="RDY21049.1"/>
    </source>
</evidence>
<evidence type="ECO:0000256" key="7">
    <source>
        <dbReference type="HAMAP-Rule" id="MF_00412"/>
    </source>
</evidence>
<dbReference type="InterPro" id="IPR015590">
    <property type="entry name" value="Aldehyde_DH_dom"/>
</dbReference>
<keyword evidence="10" id="KW-1185">Reference proteome</keyword>
<dbReference type="Gene3D" id="3.40.309.10">
    <property type="entry name" value="Aldehyde Dehydrogenase, Chain A, domain 2"/>
    <property type="match status" value="1"/>
</dbReference>
<dbReference type="HAMAP" id="MF_00412">
    <property type="entry name" value="ProA"/>
    <property type="match status" value="1"/>
</dbReference>
<dbReference type="PROSITE" id="PS01223">
    <property type="entry name" value="PROA"/>
    <property type="match status" value="1"/>
</dbReference>
<dbReference type="FunFam" id="3.40.309.10:FF:000006">
    <property type="entry name" value="Gamma-glutamyl phosphate reductase"/>
    <property type="match status" value="1"/>
</dbReference>
<dbReference type="InterPro" id="IPR020593">
    <property type="entry name" value="G-glutamylP_reductase_CS"/>
</dbReference>
<proteinExistence type="inferred from homology"/>
<evidence type="ECO:0000256" key="4">
    <source>
        <dbReference type="ARBA" id="ARBA00022857"/>
    </source>
</evidence>
<comment type="pathway">
    <text evidence="1 7">Amino-acid biosynthesis; L-proline biosynthesis; L-glutamate 5-semialdehyde from L-glutamate: step 2/2.</text>
</comment>
<dbReference type="UniPathway" id="UPA00098">
    <property type="reaction ID" value="UER00360"/>
</dbReference>
<comment type="caution">
    <text evidence="9">The sequence shown here is derived from an EMBL/GenBank/DDBJ whole genome shotgun (WGS) entry which is preliminary data.</text>
</comment>
<keyword evidence="5 7" id="KW-0560">Oxidoreductase</keyword>
<comment type="catalytic activity">
    <reaction evidence="6 7">
        <text>L-glutamate 5-semialdehyde + phosphate + NADP(+) = L-glutamyl 5-phosphate + NADPH + H(+)</text>
        <dbReference type="Rhea" id="RHEA:19541"/>
        <dbReference type="ChEBI" id="CHEBI:15378"/>
        <dbReference type="ChEBI" id="CHEBI:43474"/>
        <dbReference type="ChEBI" id="CHEBI:57783"/>
        <dbReference type="ChEBI" id="CHEBI:58066"/>
        <dbReference type="ChEBI" id="CHEBI:58274"/>
        <dbReference type="ChEBI" id="CHEBI:58349"/>
        <dbReference type="EC" id="1.2.1.41"/>
    </reaction>
</comment>
<dbReference type="EC" id="1.2.1.41" evidence="7"/>
<evidence type="ECO:0000256" key="2">
    <source>
        <dbReference type="ARBA" id="ARBA00022605"/>
    </source>
</evidence>
<evidence type="ECO:0000256" key="5">
    <source>
        <dbReference type="ARBA" id="ARBA00023002"/>
    </source>
</evidence>
<dbReference type="GO" id="GO:0004350">
    <property type="term" value="F:glutamate-5-semialdehyde dehydrogenase activity"/>
    <property type="evidence" value="ECO:0007669"/>
    <property type="project" value="UniProtKB-UniRule"/>
</dbReference>
<comment type="subcellular location">
    <subcellularLocation>
        <location evidence="7">Cytoplasm</location>
    </subcellularLocation>
</comment>
<dbReference type="GO" id="GO:0005737">
    <property type="term" value="C:cytoplasm"/>
    <property type="evidence" value="ECO:0007669"/>
    <property type="project" value="UniProtKB-SubCell"/>
</dbReference>
<keyword evidence="3 7" id="KW-0641">Proline biosynthesis</keyword>
<dbReference type="InterPro" id="IPR016162">
    <property type="entry name" value="Ald_DH_N"/>
</dbReference>
<keyword evidence="2 7" id="KW-0028">Amino-acid biosynthesis</keyword>
<reference evidence="9 10" key="1">
    <citation type="journal article" date="2016" name="Genome Announc.">
        <title>Draft Genome Sequence of Criibacterium bergeronii gen. nov., sp. nov., Strain CCRI-22567T, Isolated from a Vaginal Sample from a Woman with Bacterial Vaginosis.</title>
        <authorList>
            <person name="Maheux A.F."/>
            <person name="Berube E."/>
            <person name="Boudreau D.K."/>
            <person name="Raymond F."/>
            <person name="Corbeil J."/>
            <person name="Roy P.H."/>
            <person name="Boissinot M."/>
            <person name="Omar R.F."/>
        </authorList>
    </citation>
    <scope>NUCLEOTIDE SEQUENCE [LARGE SCALE GENOMIC DNA]</scope>
    <source>
        <strain evidence="9 10">CCRI-22567</strain>
    </source>
</reference>
<dbReference type="InterPro" id="IPR012134">
    <property type="entry name" value="Glu-5-SA_DH"/>
</dbReference>
<dbReference type="GO" id="GO:0050661">
    <property type="term" value="F:NADP binding"/>
    <property type="evidence" value="ECO:0007669"/>
    <property type="project" value="InterPro"/>
</dbReference>
<dbReference type="RefSeq" id="WP_068914068.1">
    <property type="nucleotide sequence ID" value="NZ_MBEW02000013.1"/>
</dbReference>
<comment type="function">
    <text evidence="7">Catalyzes the NADPH-dependent reduction of L-glutamate 5-phosphate into L-glutamate 5-semialdehyde and phosphate. The product spontaneously undergoes cyclization to form 1-pyrroline-5-carboxylate.</text>
</comment>
<evidence type="ECO:0000259" key="8">
    <source>
        <dbReference type="Pfam" id="PF00171"/>
    </source>
</evidence>
<keyword evidence="4 7" id="KW-0521">NADP</keyword>
<sequence length="413" mass="45512">MGYLNKYEKQIKKAQEVLATSNTLQKNKALKLVAKALEKNKAKIVAANKIDMEDAEKSGMSKGLLDRLYLDEKRIDGMIESIQTIISLPDPIGKSDYTDTLPNGLRLTRITVPIGIIAIIYESRPNVTVDAFALALKSGNAVILRGSSNSLNSNIAIENAIIDGLEKSDIPTDVIHLVKDTDRDIVNEIITSNYLVDLAIPRGGHSLIQRVIKEATIPTLQTGEGNNHVYVDETADLDMALKIIKNAKLQRVGVCNAIEKILVHKSVADELLKKLQNDTKDQLEIRTDEKANKILPDTKQIQEEEWGFEYLDYILGVKIVENIDDAIAHINTYGTKHSEAIVTKDINNALLFQNKVDAAAVYVNASTRFTDGGEFGFGGEMGISTQKIHARGPIGLNELVSKKYIIIGNGQIR</sequence>
<dbReference type="AlphaFoldDB" id="A0A371IKP1"/>
<name>A0A371IKP1_9FIRM</name>
<dbReference type="NCBIfam" id="TIGR00407">
    <property type="entry name" value="proA"/>
    <property type="match status" value="1"/>
</dbReference>
<accession>A0A371IKP1</accession>
<dbReference type="Pfam" id="PF00171">
    <property type="entry name" value="Aldedh"/>
    <property type="match status" value="2"/>
</dbReference>
<evidence type="ECO:0000313" key="10">
    <source>
        <dbReference type="Proteomes" id="UP000093352"/>
    </source>
</evidence>
<keyword evidence="7" id="KW-0963">Cytoplasm</keyword>
<dbReference type="InterPro" id="IPR016161">
    <property type="entry name" value="Ald_DH/histidinol_DH"/>
</dbReference>
<dbReference type="InterPro" id="IPR000965">
    <property type="entry name" value="GPR_dom"/>
</dbReference>
<feature type="domain" description="Aldehyde dehydrogenase" evidence="8">
    <location>
        <begin position="315"/>
        <end position="380"/>
    </location>
</feature>
<dbReference type="PANTHER" id="PTHR11063:SF8">
    <property type="entry name" value="DELTA-1-PYRROLINE-5-CARBOXYLATE SYNTHASE"/>
    <property type="match status" value="1"/>
</dbReference>
<evidence type="ECO:0000256" key="3">
    <source>
        <dbReference type="ARBA" id="ARBA00022650"/>
    </source>
</evidence>
<evidence type="ECO:0000256" key="6">
    <source>
        <dbReference type="ARBA" id="ARBA00049024"/>
    </source>
</evidence>
<dbReference type="GO" id="GO:0055129">
    <property type="term" value="P:L-proline biosynthetic process"/>
    <property type="evidence" value="ECO:0007669"/>
    <property type="project" value="UniProtKB-UniRule"/>
</dbReference>
<dbReference type="PANTHER" id="PTHR11063">
    <property type="entry name" value="GLUTAMATE SEMIALDEHYDE DEHYDROGENASE"/>
    <property type="match status" value="1"/>
</dbReference>
<evidence type="ECO:0000256" key="1">
    <source>
        <dbReference type="ARBA" id="ARBA00004985"/>
    </source>
</evidence>
<protein>
    <recommendedName>
        <fullName evidence="7">Gamma-glutamyl phosphate reductase</fullName>
        <shortName evidence="7">GPR</shortName>
        <ecNumber evidence="7">1.2.1.41</ecNumber>
    </recommendedName>
    <alternativeName>
        <fullName evidence="7">Glutamate-5-semialdehyde dehydrogenase</fullName>
    </alternativeName>
    <alternativeName>
        <fullName evidence="7">Glutamyl-gamma-semialdehyde dehydrogenase</fullName>
        <shortName evidence="7">GSA dehydrogenase</shortName>
    </alternativeName>
</protein>
<dbReference type="CDD" id="cd07079">
    <property type="entry name" value="ALDH_F18-19_ProA-GPR"/>
    <property type="match status" value="1"/>
</dbReference>
<dbReference type="InterPro" id="IPR016163">
    <property type="entry name" value="Ald_DH_C"/>
</dbReference>
<dbReference type="EMBL" id="MBEW02000013">
    <property type="protein sequence ID" value="RDY21049.1"/>
    <property type="molecule type" value="Genomic_DNA"/>
</dbReference>
<comment type="similarity">
    <text evidence="7">Belongs to the gamma-glutamyl phosphate reductase family.</text>
</comment>
<feature type="domain" description="Aldehyde dehydrogenase" evidence="8">
    <location>
        <begin position="12"/>
        <end position="285"/>
    </location>
</feature>
<gene>
    <name evidence="7" type="primary">proA</name>
    <name evidence="9" type="ORF">BBG48_006775</name>
</gene>
<dbReference type="Gene3D" id="3.40.605.10">
    <property type="entry name" value="Aldehyde Dehydrogenase, Chain A, domain 1"/>
    <property type="match status" value="1"/>
</dbReference>
<dbReference type="Proteomes" id="UP000093352">
    <property type="component" value="Unassembled WGS sequence"/>
</dbReference>
<dbReference type="PIRSF" id="PIRSF000151">
    <property type="entry name" value="GPR"/>
    <property type="match status" value="1"/>
</dbReference>
<dbReference type="STRING" id="1871336.BBG48_05560"/>
<dbReference type="SUPFAM" id="SSF53720">
    <property type="entry name" value="ALDH-like"/>
    <property type="match status" value="1"/>
</dbReference>
<dbReference type="NCBIfam" id="NF001221">
    <property type="entry name" value="PRK00197.1"/>
    <property type="match status" value="1"/>
</dbReference>